<evidence type="ECO:0000256" key="1">
    <source>
        <dbReference type="SAM" id="Phobius"/>
    </source>
</evidence>
<keyword evidence="1" id="KW-0812">Transmembrane</keyword>
<feature type="transmembrane region" description="Helical" evidence="1">
    <location>
        <begin position="450"/>
        <end position="472"/>
    </location>
</feature>
<organism evidence="2 3">
    <name type="scientific">Plenodomus tracheiphilus IPT5</name>
    <dbReference type="NCBI Taxonomy" id="1408161"/>
    <lineage>
        <taxon>Eukaryota</taxon>
        <taxon>Fungi</taxon>
        <taxon>Dikarya</taxon>
        <taxon>Ascomycota</taxon>
        <taxon>Pezizomycotina</taxon>
        <taxon>Dothideomycetes</taxon>
        <taxon>Pleosporomycetidae</taxon>
        <taxon>Pleosporales</taxon>
        <taxon>Pleosporineae</taxon>
        <taxon>Leptosphaeriaceae</taxon>
        <taxon>Plenodomus</taxon>
    </lineage>
</organism>
<sequence length="534" mass="58406">MARSPAVSRFSGHNAHLQDRLPLLRASTTFCSRIITDWWCWELASLFVSFACLGAIVGVLSVYDGKRQPEYLFSGITLNAYVAVFAAISKAALILPVAEAIGQLKWIWFQKEAALWDFQLFDAASRGPWGSVMLLFRLKSKHLASLGATITILGLAFEPFFQQILAYPERVIAVDSASTWAAMTFHKERNPILRQGADVTSKDPSLGAAIDAALNTPYLDARPSTSHCSSGNCTWPPYSTLGVCHQCEDMSQLLHYICQNNTALDMTSPGTLATDPCGFRVNNTFIIGASGSLGFRTISSLSTSLVNTLNLPTFGAYLNSTVYQNFTLPILDIYVGFTPGGPYATAKNVTPVLLECLFTWCVKTLHAKSVNGLLQESVIESVTIQPDNPAYDFVHSPGMWQFHQEAPYDIEPYLKILTTAMTNNLKSRSNGTMLVGGTAWAAERFVRVRWAWMVLPATSFIGSLILICTTILKGRGGDTPTWKSSSLATLIHGLSEETRNSLDPKMTSSEMEAISANIRVQLSSGKENARLVAV</sequence>
<evidence type="ECO:0000313" key="2">
    <source>
        <dbReference type="EMBL" id="KAF2853784.1"/>
    </source>
</evidence>
<dbReference type="Pfam" id="PF11374">
    <property type="entry name" value="DUF3176"/>
    <property type="match status" value="1"/>
</dbReference>
<keyword evidence="3" id="KW-1185">Reference proteome</keyword>
<dbReference type="EMBL" id="MU006294">
    <property type="protein sequence ID" value="KAF2853784.1"/>
    <property type="molecule type" value="Genomic_DNA"/>
</dbReference>
<dbReference type="OrthoDB" id="5242705at2759"/>
<dbReference type="AlphaFoldDB" id="A0A6A7BEE8"/>
<reference evidence="2" key="1">
    <citation type="submission" date="2020-01" db="EMBL/GenBank/DDBJ databases">
        <authorList>
            <consortium name="DOE Joint Genome Institute"/>
            <person name="Haridas S."/>
            <person name="Albert R."/>
            <person name="Binder M."/>
            <person name="Bloem J."/>
            <person name="Labutti K."/>
            <person name="Salamov A."/>
            <person name="Andreopoulos B."/>
            <person name="Baker S.E."/>
            <person name="Barry K."/>
            <person name="Bills G."/>
            <person name="Bluhm B.H."/>
            <person name="Cannon C."/>
            <person name="Castanera R."/>
            <person name="Culley D.E."/>
            <person name="Daum C."/>
            <person name="Ezra D."/>
            <person name="Gonzalez J.B."/>
            <person name="Henrissat B."/>
            <person name="Kuo A."/>
            <person name="Liang C."/>
            <person name="Lipzen A."/>
            <person name="Lutzoni F."/>
            <person name="Magnuson J."/>
            <person name="Mondo S."/>
            <person name="Nolan M."/>
            <person name="Ohm R."/>
            <person name="Pangilinan J."/>
            <person name="Park H.-J."/>
            <person name="Ramirez L."/>
            <person name="Alfaro M."/>
            <person name="Sun H."/>
            <person name="Tritt A."/>
            <person name="Yoshinaga Y."/>
            <person name="Zwiers L.-H."/>
            <person name="Turgeon B.G."/>
            <person name="Goodwin S.B."/>
            <person name="Spatafora J.W."/>
            <person name="Crous P.W."/>
            <person name="Grigoriev I.V."/>
        </authorList>
    </citation>
    <scope>NUCLEOTIDE SEQUENCE</scope>
    <source>
        <strain evidence="2">IPT5</strain>
    </source>
</reference>
<feature type="transmembrane region" description="Helical" evidence="1">
    <location>
        <begin position="80"/>
        <end position="101"/>
    </location>
</feature>
<gene>
    <name evidence="2" type="ORF">T440DRAFT_545998</name>
</gene>
<dbReference type="InterPro" id="IPR021514">
    <property type="entry name" value="DUF3176"/>
</dbReference>
<dbReference type="Proteomes" id="UP000799423">
    <property type="component" value="Unassembled WGS sequence"/>
</dbReference>
<feature type="transmembrane region" description="Helical" evidence="1">
    <location>
        <begin position="143"/>
        <end position="161"/>
    </location>
</feature>
<accession>A0A6A7BEE8</accession>
<feature type="transmembrane region" description="Helical" evidence="1">
    <location>
        <begin position="38"/>
        <end position="60"/>
    </location>
</feature>
<proteinExistence type="predicted"/>
<evidence type="ECO:0000313" key="3">
    <source>
        <dbReference type="Proteomes" id="UP000799423"/>
    </source>
</evidence>
<keyword evidence="1" id="KW-1133">Transmembrane helix</keyword>
<dbReference type="PANTHER" id="PTHR35394">
    <property type="entry name" value="DUF3176 DOMAIN-CONTAINING PROTEIN"/>
    <property type="match status" value="1"/>
</dbReference>
<protein>
    <submittedName>
        <fullName evidence="2">Uncharacterized protein</fullName>
    </submittedName>
</protein>
<keyword evidence="1" id="KW-0472">Membrane</keyword>
<dbReference type="PANTHER" id="PTHR35394:SF5">
    <property type="entry name" value="DUF3176 DOMAIN-CONTAINING PROTEIN"/>
    <property type="match status" value="1"/>
</dbReference>
<name>A0A6A7BEE8_9PLEO</name>